<feature type="compositionally biased region" description="Pro residues" evidence="1">
    <location>
        <begin position="284"/>
        <end position="293"/>
    </location>
</feature>
<dbReference type="WBParaSite" id="EN70_5225">
    <property type="protein sequence ID" value="EN70_5225"/>
    <property type="gene ID" value="EN70_5225"/>
</dbReference>
<name>A0A1I7VQV5_LOALO</name>
<evidence type="ECO:0000313" key="2">
    <source>
        <dbReference type="Proteomes" id="UP000095285"/>
    </source>
</evidence>
<feature type="region of interest" description="Disordered" evidence="1">
    <location>
        <begin position="278"/>
        <end position="300"/>
    </location>
</feature>
<accession>A0A1I7VQV5</accession>
<proteinExistence type="predicted"/>
<reference evidence="3" key="2">
    <citation type="submission" date="2016-11" db="UniProtKB">
        <authorList>
            <consortium name="WormBaseParasite"/>
        </authorList>
    </citation>
    <scope>IDENTIFICATION</scope>
</reference>
<protein>
    <submittedName>
        <fullName evidence="3">C2H2-type domain-containing protein</fullName>
    </submittedName>
</protein>
<keyword evidence="2" id="KW-1185">Reference proteome</keyword>
<evidence type="ECO:0000256" key="1">
    <source>
        <dbReference type="SAM" id="MobiDB-lite"/>
    </source>
</evidence>
<reference evidence="2" key="1">
    <citation type="submission" date="2012-04" db="EMBL/GenBank/DDBJ databases">
        <title>The Genome Sequence of Loa loa.</title>
        <authorList>
            <consortium name="The Broad Institute Genome Sequencing Platform"/>
            <consortium name="Broad Institute Genome Sequencing Center for Infectious Disease"/>
            <person name="Nutman T.B."/>
            <person name="Fink D.L."/>
            <person name="Russ C."/>
            <person name="Young S."/>
            <person name="Zeng Q."/>
            <person name="Gargeya S."/>
            <person name="Alvarado L."/>
            <person name="Berlin A."/>
            <person name="Chapman S.B."/>
            <person name="Chen Z."/>
            <person name="Freedman E."/>
            <person name="Gellesch M."/>
            <person name="Goldberg J."/>
            <person name="Griggs A."/>
            <person name="Gujja S."/>
            <person name="Heilman E.R."/>
            <person name="Heiman D."/>
            <person name="Howarth C."/>
            <person name="Mehta T."/>
            <person name="Neiman D."/>
            <person name="Pearson M."/>
            <person name="Roberts A."/>
            <person name="Saif S."/>
            <person name="Shea T."/>
            <person name="Shenoy N."/>
            <person name="Sisk P."/>
            <person name="Stolte C."/>
            <person name="Sykes S."/>
            <person name="White J."/>
            <person name="Yandava C."/>
            <person name="Haas B."/>
            <person name="Henn M.R."/>
            <person name="Nusbaum C."/>
            <person name="Birren B."/>
        </authorList>
    </citation>
    <scope>NUCLEOTIDE SEQUENCE [LARGE SCALE GENOMIC DNA]</scope>
</reference>
<organism evidence="2 3">
    <name type="scientific">Loa loa</name>
    <name type="common">Eye worm</name>
    <name type="synonym">Filaria loa</name>
    <dbReference type="NCBI Taxonomy" id="7209"/>
    <lineage>
        <taxon>Eukaryota</taxon>
        <taxon>Metazoa</taxon>
        <taxon>Ecdysozoa</taxon>
        <taxon>Nematoda</taxon>
        <taxon>Chromadorea</taxon>
        <taxon>Rhabditida</taxon>
        <taxon>Spirurina</taxon>
        <taxon>Spiruromorpha</taxon>
        <taxon>Filarioidea</taxon>
        <taxon>Onchocercidae</taxon>
        <taxon>Loa</taxon>
    </lineage>
</organism>
<evidence type="ECO:0000313" key="3">
    <source>
        <dbReference type="WBParaSite" id="EN70_5225"/>
    </source>
</evidence>
<sequence length="397" mass="44510">MSRVWNLASQPGGRTQNLTGNQQVTGQAIGQYMYDNDDSGVSIGMNISANYLPRMDPSSYNPAADVVTRRLQHFHFDEADNSRNIDWYAEGENKENICPLLGQNQTDRATNFTLHDVLSPDLPPVNMRNILRIFSQSRRRGNHNGQERETSTFPFLVEHRSPNSSRVTSDSVLSLSSIRSSGFSPLLGSHPIHATPRHSPVRRRARTVTEEVQIVSLEDLPEINPFGPNGTPPRTPSPESFTAIHDASGSRNSRGILTNEQREDEHAVIIGADTAASTSFVTPPSRPLQPPVAPRKKKVDRKSLKTIDSPSFFPRTTAHLGFRKSHSVRLVLPGKHRLFPPSTDASVSSMVLRSALKPRRSTRVKRMPNRYKCNFYHRADLHKKKGHNLLKHFARKT</sequence>
<feature type="region of interest" description="Disordered" evidence="1">
    <location>
        <begin position="1"/>
        <end position="20"/>
    </location>
</feature>
<feature type="compositionally biased region" description="Polar residues" evidence="1">
    <location>
        <begin position="7"/>
        <end position="20"/>
    </location>
</feature>
<dbReference type="Proteomes" id="UP000095285">
    <property type="component" value="Unassembled WGS sequence"/>
</dbReference>
<dbReference type="AlphaFoldDB" id="A0A1I7VQV5"/>
<dbReference type="STRING" id="7209.A0A1I7VQV5"/>